<evidence type="ECO:0000313" key="14">
    <source>
        <dbReference type="Proteomes" id="UP000472839"/>
    </source>
</evidence>
<feature type="domain" description="Flagellar basal-body/hook protein C-terminal" evidence="9">
    <location>
        <begin position="494"/>
        <end position="537"/>
    </location>
</feature>
<dbReference type="Pfam" id="PF00460">
    <property type="entry name" value="Flg_bb_rod"/>
    <property type="match status" value="1"/>
</dbReference>
<evidence type="ECO:0000259" key="10">
    <source>
        <dbReference type="Pfam" id="PF22638"/>
    </source>
</evidence>
<keyword evidence="12" id="KW-0966">Cell projection</keyword>
<dbReference type="GO" id="GO:0044780">
    <property type="term" value="P:bacterial-type flagellum assembly"/>
    <property type="evidence" value="ECO:0007669"/>
    <property type="project" value="InterPro"/>
</dbReference>
<dbReference type="Pfam" id="PF06429">
    <property type="entry name" value="Flg_bbr_C"/>
    <property type="match status" value="1"/>
</dbReference>
<dbReference type="GO" id="GO:0005576">
    <property type="term" value="C:extracellular region"/>
    <property type="evidence" value="ECO:0007669"/>
    <property type="project" value="UniProtKB-SubCell"/>
</dbReference>
<dbReference type="PROSITE" id="PS00588">
    <property type="entry name" value="FLAGELLA_BB_ROD"/>
    <property type="match status" value="1"/>
</dbReference>
<comment type="caution">
    <text evidence="12">The sequence shown here is derived from an EMBL/GenBank/DDBJ whole genome shotgun (WGS) entry which is preliminary data.</text>
</comment>
<dbReference type="AlphaFoldDB" id="A0A6L4WVB0"/>
<evidence type="ECO:0000313" key="13">
    <source>
        <dbReference type="Proteomes" id="UP000461010"/>
    </source>
</evidence>
<dbReference type="GO" id="GO:0009424">
    <property type="term" value="C:bacterial-type flagellum hook"/>
    <property type="evidence" value="ECO:0007669"/>
    <property type="project" value="UniProtKB-UniRule"/>
</dbReference>
<dbReference type="InterPro" id="IPR010930">
    <property type="entry name" value="Flg_bb/hook_C_dom"/>
</dbReference>
<feature type="domain" description="Flagellar basal body rod protein N-terminal" evidence="8">
    <location>
        <begin position="5"/>
        <end position="35"/>
    </location>
</feature>
<evidence type="ECO:0000259" key="8">
    <source>
        <dbReference type="Pfam" id="PF00460"/>
    </source>
</evidence>
<evidence type="ECO:0000313" key="11">
    <source>
        <dbReference type="EMBL" id="KAB7888748.1"/>
    </source>
</evidence>
<dbReference type="PANTHER" id="PTHR30033:SF1">
    <property type="entry name" value="FLAGELLAR HOOK-ASSOCIATED PROTEIN 1"/>
    <property type="match status" value="1"/>
</dbReference>
<evidence type="ECO:0000256" key="1">
    <source>
        <dbReference type="ARBA" id="ARBA00004365"/>
    </source>
</evidence>
<evidence type="ECO:0000256" key="6">
    <source>
        <dbReference type="ARBA" id="ARBA00023143"/>
    </source>
</evidence>
<gene>
    <name evidence="7 12" type="primary">flgK</name>
    <name evidence="11" type="ORF">GBG18_12455</name>
    <name evidence="12" type="ORF">GBG19_03140</name>
</gene>
<keyword evidence="12" id="KW-0969">Cilium</keyword>
<dbReference type="EMBL" id="WFKK01000005">
    <property type="protein sequence ID" value="KAB7890469.1"/>
    <property type="molecule type" value="Genomic_DNA"/>
</dbReference>
<dbReference type="SUPFAM" id="SSF64518">
    <property type="entry name" value="Phase 1 flagellin"/>
    <property type="match status" value="1"/>
</dbReference>
<dbReference type="NCBIfam" id="TIGR02492">
    <property type="entry name" value="flgK_ends"/>
    <property type="match status" value="1"/>
</dbReference>
<keyword evidence="5 7" id="KW-0964">Secreted</keyword>
<dbReference type="InterPro" id="IPR001444">
    <property type="entry name" value="Flag_bb_rod_N"/>
</dbReference>
<accession>A0A6L4WVB0</accession>
<dbReference type="EMBL" id="WFKJ01000045">
    <property type="protein sequence ID" value="KAB7888748.1"/>
    <property type="molecule type" value="Genomic_DNA"/>
</dbReference>
<dbReference type="InterPro" id="IPR053927">
    <property type="entry name" value="FlgK_helical"/>
</dbReference>
<proteinExistence type="inferred from homology"/>
<organism evidence="12 14">
    <name type="scientific">Poseidonibacter ostreae</name>
    <dbReference type="NCBI Taxonomy" id="2654171"/>
    <lineage>
        <taxon>Bacteria</taxon>
        <taxon>Pseudomonadati</taxon>
        <taxon>Campylobacterota</taxon>
        <taxon>Epsilonproteobacteria</taxon>
        <taxon>Campylobacterales</taxon>
        <taxon>Arcobacteraceae</taxon>
        <taxon>Poseidonibacter</taxon>
    </lineage>
</organism>
<evidence type="ECO:0000256" key="3">
    <source>
        <dbReference type="ARBA" id="ARBA00009677"/>
    </source>
</evidence>
<dbReference type="RefSeq" id="WP_152191536.1">
    <property type="nucleotide sequence ID" value="NZ_WFKI01000008.1"/>
</dbReference>
<dbReference type="InterPro" id="IPR002371">
    <property type="entry name" value="FlgK"/>
</dbReference>
<evidence type="ECO:0000313" key="12">
    <source>
        <dbReference type="EMBL" id="KAB7890469.1"/>
    </source>
</evidence>
<keyword evidence="13" id="KW-1185">Reference proteome</keyword>
<dbReference type="Pfam" id="PF22638">
    <property type="entry name" value="FlgK_D1"/>
    <property type="match status" value="1"/>
</dbReference>
<dbReference type="Proteomes" id="UP000461010">
    <property type="component" value="Unassembled WGS sequence"/>
</dbReference>
<reference evidence="13 14" key="1">
    <citation type="submission" date="2019-10" db="EMBL/GenBank/DDBJ databases">
        <title>Poseidonibacter ostreae sp. nov., isolated from the gut of the Ostrea denselamellosa.</title>
        <authorList>
            <person name="Choi A."/>
        </authorList>
    </citation>
    <scope>NUCLEOTIDE SEQUENCE [LARGE SCALE GENOMIC DNA]</scope>
    <source>
        <strain evidence="12 14">SJOD-M-33</strain>
        <strain evidence="11 13">SJOD-M-5</strain>
    </source>
</reference>
<protein>
    <recommendedName>
        <fullName evidence="4 7">Flagellar hook-associated protein 1</fullName>
        <shortName evidence="7">HAP1</shortName>
    </recommendedName>
</protein>
<evidence type="ECO:0000259" key="9">
    <source>
        <dbReference type="Pfam" id="PF06429"/>
    </source>
</evidence>
<feature type="domain" description="Flagellar hook-associated protein FlgK helical" evidence="10">
    <location>
        <begin position="90"/>
        <end position="251"/>
    </location>
</feature>
<comment type="similarity">
    <text evidence="3 7">Belongs to the flagella basal body rod proteins family.</text>
</comment>
<sequence>MMDSLYTAKSGLSVARSAVDVTSNNIANENTEAYKKRTVDVSEISSLEDNIGNGVSFDGVTRTTNEYLYTQLTQQNSLMEYYNQEDLTSSNIETMFSETDSSGLSITISDFFNDLESLRSDPNSSIYQEQLESQSETLVNNLSSLYEELDEIETSTYSLLEDQVSSVNSILEEIVYLNEKIVKNSSSSNNDLLDKRDALEEELSKYVDFKIDTSSSKYNLEIAGVSAIFNNTNLHEVSINETYTAQKDIYSSTSLEDSNINSSDEITLTLNNTTSITITANPDLTSDDYDFKNQIVDEINNNSEFNELSAYLDTSNNLIITSTKEGEESKFDLAITINDVEIQKNDNSIQGKDEVFLSIYNEELSLESGSIKSLTNNLSTSTSIISSYKSSLDDFANALVSEFNKNSSTSVFTGSSISTLSFVQNSIGSLSSDDLESLAQIQWSDEINIDSNSDDTTSFSQFYQNLLVSVSSHVESNNFRLDSQKSIVNSLESTYNELTKVDTDEEMVNLLQYQAAYEANAKIITAVDEMLQTLLNM</sequence>
<keyword evidence="12" id="KW-0282">Flagellum</keyword>
<evidence type="ECO:0000256" key="7">
    <source>
        <dbReference type="RuleBase" id="RU362065"/>
    </source>
</evidence>
<dbReference type="PRINTS" id="PR01005">
    <property type="entry name" value="FLGHOOKAP1"/>
</dbReference>
<evidence type="ECO:0000256" key="4">
    <source>
        <dbReference type="ARBA" id="ARBA00016244"/>
    </source>
</evidence>
<keyword evidence="6 7" id="KW-0975">Bacterial flagellum</keyword>
<evidence type="ECO:0000256" key="5">
    <source>
        <dbReference type="ARBA" id="ARBA00022525"/>
    </source>
</evidence>
<name>A0A6L4WVB0_9BACT</name>
<dbReference type="InterPro" id="IPR019776">
    <property type="entry name" value="Flagellar_basal_body_rod_CS"/>
</dbReference>
<dbReference type="Proteomes" id="UP000472839">
    <property type="component" value="Unassembled WGS sequence"/>
</dbReference>
<dbReference type="GO" id="GO:0005198">
    <property type="term" value="F:structural molecule activity"/>
    <property type="evidence" value="ECO:0007669"/>
    <property type="project" value="UniProtKB-UniRule"/>
</dbReference>
<dbReference type="PANTHER" id="PTHR30033">
    <property type="entry name" value="FLAGELLAR HOOK-ASSOCIATED PROTEIN 1"/>
    <property type="match status" value="1"/>
</dbReference>
<evidence type="ECO:0000256" key="2">
    <source>
        <dbReference type="ARBA" id="ARBA00004613"/>
    </source>
</evidence>
<comment type="subcellular location">
    <subcellularLocation>
        <location evidence="1 7">Bacterial flagellum</location>
    </subcellularLocation>
    <subcellularLocation>
        <location evidence="2 7">Secreted</location>
    </subcellularLocation>
</comment>